<name>A0A0F9GGU9_9ZZZZ</name>
<accession>A0A0F9GGU9</accession>
<dbReference type="EMBL" id="LAZR01020191">
    <property type="protein sequence ID" value="KKL89776.1"/>
    <property type="molecule type" value="Genomic_DNA"/>
</dbReference>
<organism evidence="1">
    <name type="scientific">marine sediment metagenome</name>
    <dbReference type="NCBI Taxonomy" id="412755"/>
    <lineage>
        <taxon>unclassified sequences</taxon>
        <taxon>metagenomes</taxon>
        <taxon>ecological metagenomes</taxon>
    </lineage>
</organism>
<comment type="caution">
    <text evidence="1">The sequence shown here is derived from an EMBL/GenBank/DDBJ whole genome shotgun (WGS) entry which is preliminary data.</text>
</comment>
<feature type="non-terminal residue" evidence="1">
    <location>
        <position position="1"/>
    </location>
</feature>
<reference evidence="1" key="1">
    <citation type="journal article" date="2015" name="Nature">
        <title>Complex archaea that bridge the gap between prokaryotes and eukaryotes.</title>
        <authorList>
            <person name="Spang A."/>
            <person name="Saw J.H."/>
            <person name="Jorgensen S.L."/>
            <person name="Zaremba-Niedzwiedzka K."/>
            <person name="Martijn J."/>
            <person name="Lind A.E."/>
            <person name="van Eijk R."/>
            <person name="Schleper C."/>
            <person name="Guy L."/>
            <person name="Ettema T.J."/>
        </authorList>
    </citation>
    <scope>NUCLEOTIDE SEQUENCE</scope>
</reference>
<dbReference type="AlphaFoldDB" id="A0A0F9GGU9"/>
<gene>
    <name evidence="1" type="ORF">LCGC14_1911280</name>
</gene>
<protein>
    <submittedName>
        <fullName evidence="1">Uncharacterized protein</fullName>
    </submittedName>
</protein>
<proteinExistence type="predicted"/>
<sequence length="281" mass="31139">GLLVTILMPTVGRVRDMAKKVMCATTLHSLGTGSATYVATHNSYPHYCPWPHVRNNPPGNIRYADDGQFAWEFYGWPKVYGILESIGIPGGRMTTWGMSHYDTPVELIWKGALCPAMDAPALLNAANEAGKWGTVYSGVGNTLYWVWLNKWSSGYQWNVNLRARYPGTTDYYRVVCPGRYPPTLYPSYDWDMWQWATGYMSTPSGTRYSQAIHPQELAAPGVTAEAWDTWDLDSAPNIDWLGGSAPQRRGAMTPGWHIGPLQRGGTAILNGSRHNGPGPIL</sequence>
<evidence type="ECO:0000313" key="1">
    <source>
        <dbReference type="EMBL" id="KKL89776.1"/>
    </source>
</evidence>